<dbReference type="SUPFAM" id="SSF51445">
    <property type="entry name" value="(Trans)glycosidases"/>
    <property type="match status" value="1"/>
</dbReference>
<keyword evidence="3" id="KW-1015">Disulfide bond</keyword>
<dbReference type="AlphaFoldDB" id="A0A9W6DSN8"/>
<dbReference type="InterPro" id="IPR001223">
    <property type="entry name" value="Glyco_hydro18_cat"/>
</dbReference>
<dbReference type="FunFam" id="3.10.50.10:FF:000001">
    <property type="entry name" value="Chitinase 3-like 1"/>
    <property type="match status" value="1"/>
</dbReference>
<evidence type="ECO:0000259" key="4">
    <source>
        <dbReference type="PROSITE" id="PS51910"/>
    </source>
</evidence>
<sequence length="137" mass="14897">GNIVQGHTNLTDIKTAVELLWRVDTDPSKVVMGFGFYGRSFTLSDKSCSSPGCPFSSGGTAGSCTDTSGYLAYYEITDVLEKNSDITPVHDESAAVLYFTWGDGQWISYDNKTTFKQKVDWANNIGLGGAMIWASDQ</sequence>
<dbReference type="Gene3D" id="3.20.20.80">
    <property type="entry name" value="Glycosidases"/>
    <property type="match status" value="1"/>
</dbReference>
<dbReference type="PANTHER" id="PTHR11177:SF397">
    <property type="entry name" value="CHITINASE"/>
    <property type="match status" value="1"/>
</dbReference>
<dbReference type="Pfam" id="PF00704">
    <property type="entry name" value="Glyco_hydro_18"/>
    <property type="match status" value="1"/>
</dbReference>
<evidence type="ECO:0000256" key="1">
    <source>
        <dbReference type="ARBA" id="ARBA00008682"/>
    </source>
</evidence>
<dbReference type="PROSITE" id="PS51910">
    <property type="entry name" value="GH18_2"/>
    <property type="match status" value="1"/>
</dbReference>
<evidence type="ECO:0000256" key="3">
    <source>
        <dbReference type="ARBA" id="ARBA00023157"/>
    </source>
</evidence>
<reference evidence="5" key="1">
    <citation type="submission" date="2022-07" db="EMBL/GenBank/DDBJ databases">
        <title>Taxonomy of Aspergillus series Nigri: significant species reduction supported by multi-species coalescent approaches.</title>
        <authorList>
            <person name="Bian C."/>
            <person name="Kusuya Y."/>
            <person name="Sklenar F."/>
            <person name="D'hooge E."/>
            <person name="Yaguchi T."/>
            <person name="Takahashi H."/>
            <person name="Hubka V."/>
        </authorList>
    </citation>
    <scope>NUCLEOTIDE SEQUENCE</scope>
    <source>
        <strain evidence="5">CBS 733.88</strain>
    </source>
</reference>
<organism evidence="5 6">
    <name type="scientific">Aspergillus brasiliensis</name>
    <dbReference type="NCBI Taxonomy" id="319629"/>
    <lineage>
        <taxon>Eukaryota</taxon>
        <taxon>Fungi</taxon>
        <taxon>Dikarya</taxon>
        <taxon>Ascomycota</taxon>
        <taxon>Pezizomycotina</taxon>
        <taxon>Eurotiomycetes</taxon>
        <taxon>Eurotiomycetidae</taxon>
        <taxon>Eurotiales</taxon>
        <taxon>Aspergillaceae</taxon>
        <taxon>Aspergillus</taxon>
        <taxon>Aspergillus subgen. Circumdati</taxon>
    </lineage>
</organism>
<name>A0A9W6DSN8_9EURO</name>
<proteinExistence type="inferred from homology"/>
<dbReference type="PANTHER" id="PTHR11177">
    <property type="entry name" value="CHITINASE"/>
    <property type="match status" value="1"/>
</dbReference>
<dbReference type="Gene3D" id="3.10.50.10">
    <property type="match status" value="1"/>
</dbReference>
<evidence type="ECO:0000313" key="5">
    <source>
        <dbReference type="EMBL" id="GKZ28159.1"/>
    </source>
</evidence>
<dbReference type="SUPFAM" id="SSF54556">
    <property type="entry name" value="Chitinase insertion domain"/>
    <property type="match status" value="1"/>
</dbReference>
<comment type="similarity">
    <text evidence="1">Belongs to the glycosyl hydrolase 18 family. Chitinase class V subfamily.</text>
</comment>
<dbReference type="InterPro" id="IPR050314">
    <property type="entry name" value="Glycosyl_Hydrlase_18"/>
</dbReference>
<evidence type="ECO:0000256" key="2">
    <source>
        <dbReference type="ARBA" id="ARBA00012729"/>
    </source>
</evidence>
<gene>
    <name evidence="5" type="ORF">AbraCBS73388_012029</name>
</gene>
<dbReference type="EMBL" id="BROQ01000990">
    <property type="protein sequence ID" value="GKZ28159.1"/>
    <property type="molecule type" value="Genomic_DNA"/>
</dbReference>
<feature type="non-terminal residue" evidence="5">
    <location>
        <position position="1"/>
    </location>
</feature>
<dbReference type="InterPro" id="IPR017853">
    <property type="entry name" value="GH"/>
</dbReference>
<protein>
    <recommendedName>
        <fullName evidence="2">chitinase</fullName>
        <ecNumber evidence="2">3.2.1.14</ecNumber>
    </recommendedName>
</protein>
<dbReference type="InterPro" id="IPR029070">
    <property type="entry name" value="Chitinase_insertion_sf"/>
</dbReference>
<comment type="caution">
    <text evidence="5">The sequence shown here is derived from an EMBL/GenBank/DDBJ whole genome shotgun (WGS) entry which is preliminary data.</text>
</comment>
<dbReference type="EC" id="3.2.1.14" evidence="2"/>
<feature type="domain" description="GH18" evidence="4">
    <location>
        <begin position="1"/>
        <end position="137"/>
    </location>
</feature>
<dbReference type="GO" id="GO:0005975">
    <property type="term" value="P:carbohydrate metabolic process"/>
    <property type="evidence" value="ECO:0007669"/>
    <property type="project" value="InterPro"/>
</dbReference>
<dbReference type="Proteomes" id="UP001143548">
    <property type="component" value="Unassembled WGS sequence"/>
</dbReference>
<evidence type="ECO:0000313" key="6">
    <source>
        <dbReference type="Proteomes" id="UP001143548"/>
    </source>
</evidence>
<feature type="non-terminal residue" evidence="5">
    <location>
        <position position="137"/>
    </location>
</feature>
<accession>A0A9W6DSN8</accession>
<dbReference type="GO" id="GO:0008843">
    <property type="term" value="F:endochitinase activity"/>
    <property type="evidence" value="ECO:0007669"/>
    <property type="project" value="UniProtKB-EC"/>
</dbReference>